<feature type="region of interest" description="Disordered" evidence="1">
    <location>
        <begin position="1"/>
        <end position="98"/>
    </location>
</feature>
<feature type="compositionally biased region" description="Basic and acidic residues" evidence="1">
    <location>
        <begin position="189"/>
        <end position="202"/>
    </location>
</feature>
<accession>A0AB36K689</accession>
<dbReference type="AlphaFoldDB" id="A0AB36K689"/>
<proteinExistence type="predicted"/>
<dbReference type="EMBL" id="MUEO01000025">
    <property type="protein sequence ID" value="OOE43429.1"/>
    <property type="molecule type" value="Genomic_DNA"/>
</dbReference>
<gene>
    <name evidence="2" type="ORF">BZG09_10640</name>
</gene>
<reference evidence="2 3" key="1">
    <citation type="journal article" date="2017" name="Genome Announc.">
        <title>Draft Genome Sequences of Salinivibrio proteolyticus, Salinivibrio sharmensis, Salinivibrio siamensis, Salinivibrio costicola subsp. alcaliphilus, Salinivibrio costicola subsp. vallismortis, and 29 New Isolates Belonging to the Genus Salinivibrio.</title>
        <authorList>
            <person name="Lopez-Hermoso C."/>
            <person name="de la Haba R.R."/>
            <person name="Sanchez-Porro C."/>
            <person name="Bayliss S.C."/>
            <person name="Feil E.J."/>
            <person name="Ventosa A."/>
        </authorList>
    </citation>
    <scope>NUCLEOTIDE SEQUENCE [LARGE SCALE GENOMIC DNA]</scope>
    <source>
        <strain evidence="2 3">IC202</strain>
    </source>
</reference>
<evidence type="ECO:0000313" key="3">
    <source>
        <dbReference type="Proteomes" id="UP000188726"/>
    </source>
</evidence>
<dbReference type="RefSeq" id="WP_077458763.1">
    <property type="nucleotide sequence ID" value="NZ_MUEO01000025.1"/>
</dbReference>
<feature type="compositionally biased region" description="Basic and acidic residues" evidence="1">
    <location>
        <begin position="74"/>
        <end position="98"/>
    </location>
</feature>
<feature type="region of interest" description="Disordered" evidence="1">
    <location>
        <begin position="177"/>
        <end position="223"/>
    </location>
</feature>
<dbReference type="Proteomes" id="UP000188726">
    <property type="component" value="Unassembled WGS sequence"/>
</dbReference>
<feature type="region of interest" description="Disordered" evidence="1">
    <location>
        <begin position="259"/>
        <end position="300"/>
    </location>
</feature>
<feature type="compositionally biased region" description="Basic and acidic residues" evidence="1">
    <location>
        <begin position="259"/>
        <end position="272"/>
    </location>
</feature>
<evidence type="ECO:0008006" key="4">
    <source>
        <dbReference type="Google" id="ProtNLM"/>
    </source>
</evidence>
<protein>
    <recommendedName>
        <fullName evidence="4">ATPase</fullName>
    </recommendedName>
</protein>
<organism evidence="2 3">
    <name type="scientific">Salinivibrio kushneri</name>
    <dbReference type="NCBI Taxonomy" id="1908198"/>
    <lineage>
        <taxon>Bacteria</taxon>
        <taxon>Pseudomonadati</taxon>
        <taxon>Pseudomonadota</taxon>
        <taxon>Gammaproteobacteria</taxon>
        <taxon>Vibrionales</taxon>
        <taxon>Vibrionaceae</taxon>
        <taxon>Salinivibrio</taxon>
    </lineage>
</organism>
<sequence length="326" mass="35609">MFEVTGNETVEELEAMMEQFDDAELADDDDSASEQPAAKVEQPSADSETQSDSDNADNADSASAAESDSAATEGDDKPKGVATKDGEHVIPYDVLERERTEKQQLKEQLEAMQQKQSEWEQSQRLLDVRNKQLEKLGVEPDDLPENFKISEEQLDTLAEDYPEIGQTIRGLFAKVEAMSQQSQSAPETKPAESDPAPERDVVGEAIAKNPDLANWSNEGGEQWQKAIEFDDKLRADPAWAEKSIDERFAEAARLTKAHYADSAKAKADKAESDASNSLPPSPSEAGSTASQSGSIMDKVANADESELYGLMSGMTEDQIEDLLSQV</sequence>
<evidence type="ECO:0000256" key="1">
    <source>
        <dbReference type="SAM" id="MobiDB-lite"/>
    </source>
</evidence>
<feature type="compositionally biased region" description="Polar residues" evidence="1">
    <location>
        <begin position="284"/>
        <end position="294"/>
    </location>
</feature>
<name>A0AB36K689_9GAMM</name>
<evidence type="ECO:0000313" key="2">
    <source>
        <dbReference type="EMBL" id="OOE43429.1"/>
    </source>
</evidence>
<feature type="compositionally biased region" description="Acidic residues" evidence="1">
    <location>
        <begin position="9"/>
        <end position="32"/>
    </location>
</feature>
<comment type="caution">
    <text evidence="2">The sequence shown here is derived from an EMBL/GenBank/DDBJ whole genome shotgun (WGS) entry which is preliminary data.</text>
</comment>
<feature type="compositionally biased region" description="Low complexity" evidence="1">
    <location>
        <begin position="58"/>
        <end position="72"/>
    </location>
</feature>